<reference evidence="1 2" key="1">
    <citation type="journal article" date="2018" name="Microbiome">
        <title>Fine metagenomic profile of the Mediterranean stratified and mixed water columns revealed by assembly and recruitment.</title>
        <authorList>
            <person name="Haro-Moreno J.M."/>
            <person name="Lopez-Perez M."/>
            <person name="De La Torre J.R."/>
            <person name="Picazo A."/>
            <person name="Camacho A."/>
            <person name="Rodriguez-Valera F."/>
        </authorList>
    </citation>
    <scope>NUCLEOTIDE SEQUENCE [LARGE SCALE GENOMIC DNA]</scope>
    <source>
        <strain evidence="1">MED-G57</strain>
    </source>
</reference>
<gene>
    <name evidence="1" type="ORF">DBW71_00370</name>
</gene>
<dbReference type="InterPro" id="IPR018772">
    <property type="entry name" value="Transcription_activator_HlyU"/>
</dbReference>
<evidence type="ECO:0000313" key="2">
    <source>
        <dbReference type="Proteomes" id="UP000253570"/>
    </source>
</evidence>
<proteinExistence type="predicted"/>
<evidence type="ECO:0000313" key="1">
    <source>
        <dbReference type="EMBL" id="RCL74635.1"/>
    </source>
</evidence>
<organism evidence="1 2">
    <name type="scientific">PS1 clade bacterium</name>
    <dbReference type="NCBI Taxonomy" id="2175152"/>
    <lineage>
        <taxon>Bacteria</taxon>
        <taxon>Pseudomonadati</taxon>
        <taxon>Pseudomonadota</taxon>
        <taxon>Alphaproteobacteria</taxon>
        <taxon>PS1 clade</taxon>
    </lineage>
</organism>
<dbReference type="AlphaFoldDB" id="A0A368DTV5"/>
<accession>A0A368DTV5</accession>
<dbReference type="EMBL" id="QOQD01000001">
    <property type="protein sequence ID" value="RCL74635.1"/>
    <property type="molecule type" value="Genomic_DNA"/>
</dbReference>
<protein>
    <submittedName>
        <fullName evidence="1">Uncharacterized protein</fullName>
    </submittedName>
</protein>
<dbReference type="Proteomes" id="UP000253570">
    <property type="component" value="Unassembled WGS sequence"/>
</dbReference>
<name>A0A368DTV5_9PROT</name>
<sequence>MFKKLKDLFNSTPASEYQIVYKDFIIKAKPKKIRGSFTTEGIISKEISGSYLEKAFIRTDTFSKKEDAVELSQRKAKIIIDELGESIFKKDWL</sequence>
<dbReference type="Pfam" id="PF10115">
    <property type="entry name" value="HlyU"/>
    <property type="match status" value="1"/>
</dbReference>
<comment type="caution">
    <text evidence="1">The sequence shown here is derived from an EMBL/GenBank/DDBJ whole genome shotgun (WGS) entry which is preliminary data.</text>
</comment>